<comment type="caution">
    <text evidence="12">The sequence shown here is derived from an EMBL/GenBank/DDBJ whole genome shotgun (WGS) entry which is preliminary data.</text>
</comment>
<dbReference type="GO" id="GO:0005634">
    <property type="term" value="C:nucleus"/>
    <property type="evidence" value="ECO:0007669"/>
    <property type="project" value="TreeGrafter"/>
</dbReference>
<evidence type="ECO:0000313" key="12">
    <source>
        <dbReference type="EMBL" id="CAA7271562.1"/>
    </source>
</evidence>
<evidence type="ECO:0000256" key="1">
    <source>
        <dbReference type="ARBA" id="ARBA00000707"/>
    </source>
</evidence>
<dbReference type="InterPro" id="IPR003323">
    <property type="entry name" value="OTU_dom"/>
</dbReference>
<dbReference type="EMBL" id="CACVBS010000112">
    <property type="protein sequence ID" value="CAA7271562.1"/>
    <property type="molecule type" value="Genomic_DNA"/>
</dbReference>
<dbReference type="PANTHER" id="PTHR13312">
    <property type="entry name" value="HIV-INDUCED PROTEIN-7-LIKE PROTEASE"/>
    <property type="match status" value="1"/>
</dbReference>
<evidence type="ECO:0000259" key="11">
    <source>
        <dbReference type="PROSITE" id="PS50802"/>
    </source>
</evidence>
<dbReference type="Pfam" id="PF21403">
    <property type="entry name" value="OTU1_UBXL"/>
    <property type="match status" value="1"/>
</dbReference>
<dbReference type="InterPro" id="IPR038765">
    <property type="entry name" value="Papain-like_cys_pep_sf"/>
</dbReference>
<evidence type="ECO:0000256" key="4">
    <source>
        <dbReference type="ARBA" id="ARBA00022771"/>
    </source>
</evidence>
<accession>A0A8S0Y106</accession>
<protein>
    <recommendedName>
        <fullName evidence="9">Ubiquitin thioesterase OTU</fullName>
        <ecNumber evidence="9">3.4.19.12</ecNumber>
    </recommendedName>
</protein>
<comment type="catalytic activity">
    <reaction evidence="1 9">
        <text>Thiol-dependent hydrolysis of ester, thioester, amide, peptide and isopeptide bonds formed by the C-terminal Gly of ubiquitin (a 76-residue protein attached to proteins as an intracellular targeting signal).</text>
        <dbReference type="EC" id="3.4.19.12"/>
    </reaction>
</comment>
<keyword evidence="5 9" id="KW-0833">Ubl conjugation pathway</keyword>
<dbReference type="EC" id="3.4.19.12" evidence="9"/>
<dbReference type="PROSITE" id="PS50802">
    <property type="entry name" value="OTU"/>
    <property type="match status" value="1"/>
</dbReference>
<evidence type="ECO:0000256" key="9">
    <source>
        <dbReference type="RuleBase" id="RU367104"/>
    </source>
</evidence>
<comment type="subcellular location">
    <subcellularLocation>
        <location evidence="9">Cytoplasm</location>
    </subcellularLocation>
</comment>
<keyword evidence="3" id="KW-0479">Metal-binding</keyword>
<keyword evidence="8" id="KW-0862">Zinc</keyword>
<keyword evidence="7 9" id="KW-0788">Thiol protease</keyword>
<feature type="region of interest" description="Disordered" evidence="10">
    <location>
        <begin position="105"/>
        <end position="167"/>
    </location>
</feature>
<reference evidence="12 13" key="1">
    <citation type="submission" date="2020-01" db="EMBL/GenBank/DDBJ databases">
        <authorList>
            <person name="Gupta K D."/>
        </authorList>
    </citation>
    <scope>NUCLEOTIDE SEQUENCE [LARGE SCALE GENOMIC DNA]</scope>
</reference>
<dbReference type="InterPro" id="IPR057766">
    <property type="entry name" value="Znf-C2H2_OTU1-like_C"/>
</dbReference>
<keyword evidence="9" id="KW-0963">Cytoplasm</keyword>
<evidence type="ECO:0000256" key="6">
    <source>
        <dbReference type="ARBA" id="ARBA00022801"/>
    </source>
</evidence>
<keyword evidence="2" id="KW-0645">Protease</keyword>
<keyword evidence="4" id="KW-0863">Zinc-finger</keyword>
<evidence type="ECO:0000256" key="7">
    <source>
        <dbReference type="ARBA" id="ARBA00022807"/>
    </source>
</evidence>
<feature type="compositionally biased region" description="Pro residues" evidence="10">
    <location>
        <begin position="141"/>
        <end position="166"/>
    </location>
</feature>
<dbReference type="GO" id="GO:0030968">
    <property type="term" value="P:endoplasmic reticulum unfolded protein response"/>
    <property type="evidence" value="ECO:0007669"/>
    <property type="project" value="TreeGrafter"/>
</dbReference>
<keyword evidence="13" id="KW-1185">Reference proteome</keyword>
<comment type="function">
    <text evidence="9">Hydrolase that can remove conjugated ubiquitin from proteins and may therefore play an important regulatory role at the level of protein turnover by preventing degradation.</text>
</comment>
<dbReference type="OrthoDB" id="65596at2759"/>
<feature type="domain" description="OTU" evidence="11">
    <location>
        <begin position="178"/>
        <end position="302"/>
    </location>
</feature>
<dbReference type="CDD" id="cd17059">
    <property type="entry name" value="Ubl_OTU1"/>
    <property type="match status" value="1"/>
</dbReference>
<dbReference type="GO" id="GO:0005829">
    <property type="term" value="C:cytosol"/>
    <property type="evidence" value="ECO:0007669"/>
    <property type="project" value="TreeGrafter"/>
</dbReference>
<dbReference type="InterPro" id="IPR013087">
    <property type="entry name" value="Znf_C2H2_type"/>
</dbReference>
<evidence type="ECO:0000256" key="8">
    <source>
        <dbReference type="ARBA" id="ARBA00022833"/>
    </source>
</evidence>
<evidence type="ECO:0000313" key="13">
    <source>
        <dbReference type="Proteomes" id="UP000467700"/>
    </source>
</evidence>
<proteinExistence type="predicted"/>
<evidence type="ECO:0000256" key="3">
    <source>
        <dbReference type="ARBA" id="ARBA00022723"/>
    </source>
</evidence>
<evidence type="ECO:0000256" key="10">
    <source>
        <dbReference type="SAM" id="MobiDB-lite"/>
    </source>
</evidence>
<dbReference type="InterPro" id="IPR029071">
    <property type="entry name" value="Ubiquitin-like_domsf"/>
</dbReference>
<dbReference type="Gene3D" id="3.90.70.80">
    <property type="match status" value="1"/>
</dbReference>
<gene>
    <name evidence="12" type="ORF">AAE3_LOCUS13944</name>
</gene>
<name>A0A8S0Y106_CYCAE</name>
<dbReference type="Proteomes" id="UP000467700">
    <property type="component" value="Unassembled WGS sequence"/>
</dbReference>
<sequence length="382" mass="41245">MRHNGAKHDATDDDAFGCVSSRQATHTKMAPVRLRHPKGVSTIEVLFDSNEFTVEDLQQEIYAATEILPSRQILKTGYPPRPLALVPELPIQSLGLQRGDQIIVSESSESSGAPALRVPSSPTRTQTQTPPVRSPTKTTPAPGPAARPRPASPPAPRPAVSPPQSPCPASVEVDGSFLVHRVVPDDNSCLFSSVALVFEQSISKAPQMRKIVAEGIQNNPDLYNEAILGMPPSQYIATISKPTTWGGAIELGILAAHFRTEIASIDVETGRIDRFTPPGDFGASTRCLLIYSGIHYDAASLAPMVDAPPEWHQTLFETQSTDDSDPLLVAAKKLADILRARKAYTNTSTFDIKCEECGQGLKGEKGARVHAEQTGHVRFGEY</sequence>
<dbReference type="CDD" id="cd22745">
    <property type="entry name" value="OTU_OTU1"/>
    <property type="match status" value="1"/>
</dbReference>
<dbReference type="GO" id="GO:0008270">
    <property type="term" value="F:zinc ion binding"/>
    <property type="evidence" value="ECO:0007669"/>
    <property type="project" value="UniProtKB-KW"/>
</dbReference>
<dbReference type="Pfam" id="PF24560">
    <property type="entry name" value="zf-C2H2_OTU1_C"/>
    <property type="match status" value="1"/>
</dbReference>
<dbReference type="GO" id="GO:0036503">
    <property type="term" value="P:ERAD pathway"/>
    <property type="evidence" value="ECO:0007669"/>
    <property type="project" value="TreeGrafter"/>
</dbReference>
<dbReference type="AlphaFoldDB" id="A0A8S0Y106"/>
<dbReference type="SUPFAM" id="SSF54001">
    <property type="entry name" value="Cysteine proteinases"/>
    <property type="match status" value="1"/>
</dbReference>
<dbReference type="Pfam" id="PF02338">
    <property type="entry name" value="OTU"/>
    <property type="match status" value="1"/>
</dbReference>
<dbReference type="PANTHER" id="PTHR13312:SF0">
    <property type="entry name" value="UBIQUITIN THIOESTERASE OTU1"/>
    <property type="match status" value="1"/>
</dbReference>
<dbReference type="GO" id="GO:0004843">
    <property type="term" value="F:cysteine-type deubiquitinase activity"/>
    <property type="evidence" value="ECO:0007669"/>
    <property type="project" value="UniProtKB-UniRule"/>
</dbReference>
<evidence type="ECO:0000256" key="5">
    <source>
        <dbReference type="ARBA" id="ARBA00022786"/>
    </source>
</evidence>
<dbReference type="Gene3D" id="3.10.20.90">
    <property type="entry name" value="Phosphatidylinositol 3-kinase Catalytic Subunit, Chain A, domain 1"/>
    <property type="match status" value="1"/>
</dbReference>
<feature type="compositionally biased region" description="Low complexity" evidence="10">
    <location>
        <begin position="118"/>
        <end position="140"/>
    </location>
</feature>
<dbReference type="PROSITE" id="PS00028">
    <property type="entry name" value="ZINC_FINGER_C2H2_1"/>
    <property type="match status" value="1"/>
</dbReference>
<dbReference type="InterPro" id="IPR048857">
    <property type="entry name" value="OTU1_Ubl"/>
</dbReference>
<keyword evidence="6 9" id="KW-0378">Hydrolase</keyword>
<evidence type="ECO:0000256" key="2">
    <source>
        <dbReference type="ARBA" id="ARBA00022670"/>
    </source>
</evidence>
<dbReference type="GO" id="GO:0016579">
    <property type="term" value="P:protein deubiquitination"/>
    <property type="evidence" value="ECO:0007669"/>
    <property type="project" value="TreeGrafter"/>
</dbReference>
<organism evidence="12 13">
    <name type="scientific">Cyclocybe aegerita</name>
    <name type="common">Black poplar mushroom</name>
    <name type="synonym">Agrocybe aegerita</name>
    <dbReference type="NCBI Taxonomy" id="1973307"/>
    <lineage>
        <taxon>Eukaryota</taxon>
        <taxon>Fungi</taxon>
        <taxon>Dikarya</taxon>
        <taxon>Basidiomycota</taxon>
        <taxon>Agaricomycotina</taxon>
        <taxon>Agaricomycetes</taxon>
        <taxon>Agaricomycetidae</taxon>
        <taxon>Agaricales</taxon>
        <taxon>Agaricineae</taxon>
        <taxon>Bolbitiaceae</taxon>
        <taxon>Cyclocybe</taxon>
    </lineage>
</organism>
<dbReference type="SUPFAM" id="SSF54236">
    <property type="entry name" value="Ubiquitin-like"/>
    <property type="match status" value="1"/>
</dbReference>